<dbReference type="RefSeq" id="WP_087477360.1">
    <property type="nucleotide sequence ID" value="NZ_CP029462.1"/>
</dbReference>
<evidence type="ECO:0000313" key="8">
    <source>
        <dbReference type="Proteomes" id="UP000254337"/>
    </source>
</evidence>
<dbReference type="EMBL" id="CP029462">
    <property type="protein sequence ID" value="AXL20104.1"/>
    <property type="molecule type" value="Genomic_DNA"/>
</dbReference>
<gene>
    <name evidence="7" type="ORF">DKB62_00165</name>
</gene>
<evidence type="ECO:0000256" key="1">
    <source>
        <dbReference type="ARBA" id="ARBA00004141"/>
    </source>
</evidence>
<feature type="transmembrane region" description="Helical" evidence="6">
    <location>
        <begin position="297"/>
        <end position="320"/>
    </location>
</feature>
<feature type="transmembrane region" description="Helical" evidence="6">
    <location>
        <begin position="406"/>
        <end position="425"/>
    </location>
</feature>
<evidence type="ECO:0000256" key="4">
    <source>
        <dbReference type="ARBA" id="ARBA00022989"/>
    </source>
</evidence>
<reference evidence="7 8" key="1">
    <citation type="submission" date="2018-05" db="EMBL/GenBank/DDBJ databases">
        <title>Complete genome sequence of Megasphaera sp. AJH120T, isolated from the ceca of a chicken.</title>
        <authorList>
            <person name="Maki J."/>
            <person name="Looft T."/>
        </authorList>
    </citation>
    <scope>NUCLEOTIDE SEQUENCE [LARGE SCALE GENOMIC DNA]</scope>
    <source>
        <strain evidence="7 8">AJH120</strain>
    </source>
</reference>
<evidence type="ECO:0000256" key="2">
    <source>
        <dbReference type="ARBA" id="ARBA00022448"/>
    </source>
</evidence>
<feature type="transmembrane region" description="Helical" evidence="6">
    <location>
        <begin position="376"/>
        <end position="394"/>
    </location>
</feature>
<comment type="subcellular location">
    <subcellularLocation>
        <location evidence="1">Membrane</location>
        <topology evidence="1">Multi-pass membrane protein</topology>
    </subcellularLocation>
</comment>
<dbReference type="OrthoDB" id="9762947at2"/>
<keyword evidence="4 6" id="KW-1133">Transmembrane helix</keyword>
<dbReference type="PANTHER" id="PTHR43243:SF4">
    <property type="entry name" value="CATIONIC AMINO ACID TRANSPORTER 4"/>
    <property type="match status" value="1"/>
</dbReference>
<feature type="transmembrane region" description="Helical" evidence="6">
    <location>
        <begin position="153"/>
        <end position="173"/>
    </location>
</feature>
<keyword evidence="2" id="KW-0813">Transport</keyword>
<dbReference type="GO" id="GO:0016020">
    <property type="term" value="C:membrane"/>
    <property type="evidence" value="ECO:0007669"/>
    <property type="project" value="UniProtKB-SubCell"/>
</dbReference>
<protein>
    <submittedName>
        <fullName evidence="7">Amino acid permease</fullName>
    </submittedName>
</protein>
<dbReference type="AlphaFoldDB" id="A0A346AW61"/>
<keyword evidence="5 6" id="KW-0472">Membrane</keyword>
<dbReference type="Proteomes" id="UP000254337">
    <property type="component" value="Chromosome"/>
</dbReference>
<keyword evidence="8" id="KW-1185">Reference proteome</keyword>
<dbReference type="InterPro" id="IPR002293">
    <property type="entry name" value="AA/rel_permease1"/>
</dbReference>
<evidence type="ECO:0000256" key="3">
    <source>
        <dbReference type="ARBA" id="ARBA00022692"/>
    </source>
</evidence>
<feature type="transmembrane region" description="Helical" evidence="6">
    <location>
        <begin position="90"/>
        <end position="107"/>
    </location>
</feature>
<feature type="transmembrane region" description="Helical" evidence="6">
    <location>
        <begin position="253"/>
        <end position="277"/>
    </location>
</feature>
<dbReference type="PANTHER" id="PTHR43243">
    <property type="entry name" value="INNER MEMBRANE TRANSPORTER YGJI-RELATED"/>
    <property type="match status" value="1"/>
</dbReference>
<feature type="transmembrane region" description="Helical" evidence="6">
    <location>
        <begin position="349"/>
        <end position="370"/>
    </location>
</feature>
<feature type="transmembrane region" description="Helical" evidence="6">
    <location>
        <begin position="431"/>
        <end position="452"/>
    </location>
</feature>
<evidence type="ECO:0000256" key="6">
    <source>
        <dbReference type="SAM" id="Phobius"/>
    </source>
</evidence>
<accession>A0A346AW61</accession>
<feature type="transmembrane region" description="Helical" evidence="6">
    <location>
        <begin position="214"/>
        <end position="232"/>
    </location>
</feature>
<name>A0A346AW61_9FIRM</name>
<feature type="transmembrane region" description="Helical" evidence="6">
    <location>
        <begin position="59"/>
        <end position="78"/>
    </location>
</feature>
<dbReference type="Gene3D" id="1.20.1740.10">
    <property type="entry name" value="Amino acid/polyamine transporter I"/>
    <property type="match status" value="1"/>
</dbReference>
<feature type="transmembrane region" description="Helical" evidence="6">
    <location>
        <begin position="182"/>
        <end position="202"/>
    </location>
</feature>
<sequence>MNILRRKSFEDLMETTEEKKLTKALGAFDITLMGLGIIIGTGIFVLTGIGAAKYAGPGLMLSFVLAAVTCTFVCLAYSELASFLPVSGSSYTYAYASLGEVFGWWVGWSLILEYSVGASAVAGGWSAYFVGILHSCGIDLPKALTAVPAEGGLINLPAAFIVLVTTALLVIGVKESTRVNRILVYIKIGTIFVFLFLAAPHIEPANWQPFLPYGIHGVAAGTAVLFFAYLGFDALSTAAEETKNPKRDMPIGIIAALAICTILYIAVCAAMTGVVPYPLLDTAAPASFVLEYIGLHLGSAVVGTGAFCGLSTVVLCMLYAQSRALYSMSRDGLMPMSLYKVHPKFHTPYIIQIVVGILVACIAGFTPIHIVAETCSAGTIFAFLCSCVGILVLRRKYPDKPRGFRCPAVHVIAPLGFIFCAFVFSQLSWHTLVLFAIWSVLGLVIYLAYGYGHSTLNK</sequence>
<proteinExistence type="predicted"/>
<evidence type="ECO:0000256" key="5">
    <source>
        <dbReference type="ARBA" id="ARBA00023136"/>
    </source>
</evidence>
<keyword evidence="3 6" id="KW-0812">Transmembrane</keyword>
<organism evidence="7 8">
    <name type="scientific">Megasphaera stantonii</name>
    <dbReference type="NCBI Taxonomy" id="2144175"/>
    <lineage>
        <taxon>Bacteria</taxon>
        <taxon>Bacillati</taxon>
        <taxon>Bacillota</taxon>
        <taxon>Negativicutes</taxon>
        <taxon>Veillonellales</taxon>
        <taxon>Veillonellaceae</taxon>
        <taxon>Megasphaera</taxon>
    </lineage>
</organism>
<dbReference type="GO" id="GO:0015171">
    <property type="term" value="F:amino acid transmembrane transporter activity"/>
    <property type="evidence" value="ECO:0007669"/>
    <property type="project" value="TreeGrafter"/>
</dbReference>
<dbReference type="Pfam" id="PF13520">
    <property type="entry name" value="AA_permease_2"/>
    <property type="match status" value="1"/>
</dbReference>
<dbReference type="PIRSF" id="PIRSF006060">
    <property type="entry name" value="AA_transporter"/>
    <property type="match status" value="1"/>
</dbReference>
<feature type="transmembrane region" description="Helical" evidence="6">
    <location>
        <begin position="114"/>
        <end position="133"/>
    </location>
</feature>
<evidence type="ECO:0000313" key="7">
    <source>
        <dbReference type="EMBL" id="AXL20104.1"/>
    </source>
</evidence>
<feature type="transmembrane region" description="Helical" evidence="6">
    <location>
        <begin position="30"/>
        <end position="52"/>
    </location>
</feature>
<dbReference type="KEGG" id="meg:DKB62_00165"/>